<proteinExistence type="predicted"/>
<sequence>MTSREFDQYLSAVHICVLKTFISNWRERCGSKREEHAEFPIPTDISKIGSKMGLDFSHRHKKFDQQVKSWTDRLAIAAALSNRSSLSGIFRRRLPDMLLKP</sequence>
<keyword evidence="2" id="KW-1185">Reference proteome</keyword>
<dbReference type="AlphaFoldDB" id="A0A6A5FBY4"/>
<accession>A0A6A5FBY4</accession>
<name>A0A6A5FBY4_PERFL</name>
<reference evidence="1 2" key="1">
    <citation type="submission" date="2019-06" db="EMBL/GenBank/DDBJ databases">
        <title>A chromosome-scale genome assembly of the European perch, Perca fluviatilis.</title>
        <authorList>
            <person name="Roques C."/>
            <person name="Zahm M."/>
            <person name="Cabau C."/>
            <person name="Klopp C."/>
            <person name="Bouchez O."/>
            <person name="Donnadieu C."/>
            <person name="Kuhl H."/>
            <person name="Gislard M."/>
            <person name="Guendouz S."/>
            <person name="Journot L."/>
            <person name="Haffray P."/>
            <person name="Bestin A."/>
            <person name="Morvezen R."/>
            <person name="Feron R."/>
            <person name="Wen M."/>
            <person name="Jouanno E."/>
            <person name="Herpin A."/>
            <person name="Schartl M."/>
            <person name="Postlethwait J."/>
            <person name="Schaerlinger B."/>
            <person name="Chardard D."/>
            <person name="Lecocq T."/>
            <person name="Poncet C."/>
            <person name="Jaffrelo L."/>
            <person name="Lampietro C."/>
            <person name="Guiguen Y."/>
        </authorList>
    </citation>
    <scope>NUCLEOTIDE SEQUENCE [LARGE SCALE GENOMIC DNA]</scope>
    <source>
        <tissue evidence="1">Blood</tissue>
    </source>
</reference>
<comment type="caution">
    <text evidence="1">The sequence shown here is derived from an EMBL/GenBank/DDBJ whole genome shotgun (WGS) entry which is preliminary data.</text>
</comment>
<organism evidence="1 2">
    <name type="scientific">Perca fluviatilis</name>
    <name type="common">European perch</name>
    <dbReference type="NCBI Taxonomy" id="8168"/>
    <lineage>
        <taxon>Eukaryota</taxon>
        <taxon>Metazoa</taxon>
        <taxon>Chordata</taxon>
        <taxon>Craniata</taxon>
        <taxon>Vertebrata</taxon>
        <taxon>Euteleostomi</taxon>
        <taxon>Actinopterygii</taxon>
        <taxon>Neopterygii</taxon>
        <taxon>Teleostei</taxon>
        <taxon>Neoteleostei</taxon>
        <taxon>Acanthomorphata</taxon>
        <taxon>Eupercaria</taxon>
        <taxon>Perciformes</taxon>
        <taxon>Percoidei</taxon>
        <taxon>Percidae</taxon>
        <taxon>Percinae</taxon>
        <taxon>Perca</taxon>
    </lineage>
</organism>
<dbReference type="EMBL" id="VHII01000008">
    <property type="protein sequence ID" value="KAF1386984.1"/>
    <property type="molecule type" value="Genomic_DNA"/>
</dbReference>
<evidence type="ECO:0000313" key="2">
    <source>
        <dbReference type="Proteomes" id="UP000465112"/>
    </source>
</evidence>
<evidence type="ECO:0000313" key="1">
    <source>
        <dbReference type="EMBL" id="KAF1386984.1"/>
    </source>
</evidence>
<gene>
    <name evidence="1" type="ORF">PFLUV_G00100540</name>
</gene>
<dbReference type="Proteomes" id="UP000465112">
    <property type="component" value="Chromosome 8"/>
</dbReference>
<protein>
    <submittedName>
        <fullName evidence="1">Uncharacterized protein</fullName>
    </submittedName>
</protein>